<proteinExistence type="predicted"/>
<comment type="caution">
    <text evidence="1">The sequence shown here is derived from an EMBL/GenBank/DDBJ whole genome shotgun (WGS) entry which is preliminary data.</text>
</comment>
<gene>
    <name evidence="1" type="ORF">ACD_78C00416G0001</name>
</gene>
<reference evidence="1" key="1">
    <citation type="journal article" date="2012" name="Science">
        <title>Fermentation, hydrogen, and sulfur metabolism in multiple uncultivated bacterial phyla.</title>
        <authorList>
            <person name="Wrighton K.C."/>
            <person name="Thomas B.C."/>
            <person name="Sharon I."/>
            <person name="Miller C.S."/>
            <person name="Castelle C.J."/>
            <person name="VerBerkmoes N.C."/>
            <person name="Wilkins M.J."/>
            <person name="Hettich R.L."/>
            <person name="Lipton M.S."/>
            <person name="Williams K.H."/>
            <person name="Long P.E."/>
            <person name="Banfield J.F."/>
        </authorList>
    </citation>
    <scope>NUCLEOTIDE SEQUENCE [LARGE SCALE GENOMIC DNA]</scope>
</reference>
<dbReference type="AlphaFoldDB" id="K1XW00"/>
<protein>
    <submittedName>
        <fullName evidence="1">Uncharacterized protein</fullName>
    </submittedName>
</protein>
<accession>K1XW00</accession>
<evidence type="ECO:0000313" key="1">
    <source>
        <dbReference type="EMBL" id="EKD29432.1"/>
    </source>
</evidence>
<sequence>MFDKEVSCLDEIAEWFDLARDLEAATFCLISENSELLSNADARSRRSRTDRLDRRTSFDDVDITRDSILAQDDNCIMIRYHSEISEGEIEIRICWFDPEIGIVQGELLFIILHSSILELSSLVEEEFRRSIFES</sequence>
<organism evidence="1">
    <name type="scientific">uncultured bacterium</name>
    <name type="common">gcode 4</name>
    <dbReference type="NCBI Taxonomy" id="1234023"/>
    <lineage>
        <taxon>Bacteria</taxon>
        <taxon>environmental samples</taxon>
    </lineage>
</organism>
<dbReference type="EMBL" id="AMFJ01034416">
    <property type="protein sequence ID" value="EKD29432.1"/>
    <property type="molecule type" value="Genomic_DNA"/>
</dbReference>
<name>K1XW00_9BACT</name>